<sequence>MALPLRAAALAGGLALVLAGCSGSGMTSFGRAAPTEMAVARGAVIVVGPEGYCVDRRASRGGEPAFVLLASCAAITGDPAAPRPLVAGLLTASVTEARVEGATPDIMRSFFVSPAGRAALARDGKPSSVRVLDSFVEGDAVMMFIEDTGAGAPPGTVPLYWRGVFALNGQLVTLSVLSFASRPMSRDAGLATLRAFISRVERHSPPPRAAEETEAKGRRGPAPLSSLLSRLLR</sequence>
<reference evidence="3" key="1">
    <citation type="submission" date="2016-10" db="EMBL/GenBank/DDBJ databases">
        <authorList>
            <person name="Varghese N."/>
            <person name="Submissions S."/>
        </authorList>
    </citation>
    <scope>NUCLEOTIDE SEQUENCE [LARGE SCALE GENOMIC DNA]</scope>
    <source>
        <strain evidence="3">CGMCC 1.10789</strain>
    </source>
</reference>
<dbReference type="STRING" id="990712.SAMN05216257_10174"/>
<protein>
    <recommendedName>
        <fullName evidence="4">Lipoprotein</fullName>
    </recommendedName>
</protein>
<gene>
    <name evidence="2" type="ORF">SAMN05216257_10174</name>
</gene>
<proteinExistence type="predicted"/>
<dbReference type="RefSeq" id="WP_092497074.1">
    <property type="nucleotide sequence ID" value="NZ_FNFV01000001.1"/>
</dbReference>
<evidence type="ECO:0008006" key="4">
    <source>
        <dbReference type="Google" id="ProtNLM"/>
    </source>
</evidence>
<feature type="compositionally biased region" description="Low complexity" evidence="1">
    <location>
        <begin position="224"/>
        <end position="233"/>
    </location>
</feature>
<dbReference type="EMBL" id="FNFV01000001">
    <property type="protein sequence ID" value="SDJ94353.1"/>
    <property type="molecule type" value="Genomic_DNA"/>
</dbReference>
<name>A0A1G8XV14_9RHOB</name>
<accession>A0A1G8XV14</accession>
<evidence type="ECO:0000313" key="3">
    <source>
        <dbReference type="Proteomes" id="UP000199328"/>
    </source>
</evidence>
<feature type="region of interest" description="Disordered" evidence="1">
    <location>
        <begin position="202"/>
        <end position="233"/>
    </location>
</feature>
<dbReference type="OrthoDB" id="7829925at2"/>
<evidence type="ECO:0000256" key="1">
    <source>
        <dbReference type="SAM" id="MobiDB-lite"/>
    </source>
</evidence>
<dbReference type="AlphaFoldDB" id="A0A1G8XV14"/>
<feature type="compositionally biased region" description="Basic and acidic residues" evidence="1">
    <location>
        <begin position="202"/>
        <end position="217"/>
    </location>
</feature>
<keyword evidence="3" id="KW-1185">Reference proteome</keyword>
<dbReference type="Proteomes" id="UP000199328">
    <property type="component" value="Unassembled WGS sequence"/>
</dbReference>
<evidence type="ECO:0000313" key="2">
    <source>
        <dbReference type="EMBL" id="SDJ94353.1"/>
    </source>
</evidence>
<organism evidence="2 3">
    <name type="scientific">Meinhardsimonia xiamenensis</name>
    <dbReference type="NCBI Taxonomy" id="990712"/>
    <lineage>
        <taxon>Bacteria</taxon>
        <taxon>Pseudomonadati</taxon>
        <taxon>Pseudomonadota</taxon>
        <taxon>Alphaproteobacteria</taxon>
        <taxon>Rhodobacterales</taxon>
        <taxon>Paracoccaceae</taxon>
        <taxon>Meinhardsimonia</taxon>
    </lineage>
</organism>
<dbReference type="PROSITE" id="PS51257">
    <property type="entry name" value="PROKAR_LIPOPROTEIN"/>
    <property type="match status" value="1"/>
</dbReference>